<reference evidence="9 10" key="1">
    <citation type="submission" date="2018-05" db="EMBL/GenBank/DDBJ databases">
        <title>Whole genome sequencing for identification of molecular markers to develop diagnostic detection tools for the regulated plant pathogen Lachnellula willkommii.</title>
        <authorList>
            <person name="Giroux E."/>
            <person name="Bilodeau G."/>
        </authorList>
    </citation>
    <scope>NUCLEOTIDE SEQUENCE [LARGE SCALE GENOMIC DNA]</scope>
    <source>
        <strain evidence="9 10">CBS 203.66</strain>
    </source>
</reference>
<organism evidence="9 10">
    <name type="scientific">Lachnellula arida</name>
    <dbReference type="NCBI Taxonomy" id="1316785"/>
    <lineage>
        <taxon>Eukaryota</taxon>
        <taxon>Fungi</taxon>
        <taxon>Dikarya</taxon>
        <taxon>Ascomycota</taxon>
        <taxon>Pezizomycotina</taxon>
        <taxon>Leotiomycetes</taxon>
        <taxon>Helotiales</taxon>
        <taxon>Lachnaceae</taxon>
        <taxon>Lachnellula</taxon>
    </lineage>
</organism>
<dbReference type="Gene3D" id="1.10.630.10">
    <property type="entry name" value="Cytochrome P450"/>
    <property type="match status" value="1"/>
</dbReference>
<sequence>MLSLLPILLPLLALTLIGLKLRSRQAHKKALTPPGPRADPLIGHVRLVPADRPELTYMKWGKQYNTDILQLNFLGQAVFVLNSSEAAVAILERKSGNYSGRPLFYSLEEQGWHRRYTAASIQGGVQLKKFRKMLQRAFTYNNCLPYREAQQEEARKLVKRIISTPEDWREHMQRLATTLILRIAYGINVQEKDDPYVKIADKASDAISKGGAPGTSALDVFPFIRYLPSWFKFIPSLKFARECVFWVAKLNEEPFQFVQQEMEAGTANPSFVQKQLEERPGKESIPELPTDTELITDADIKGVAGSLYVAGQDTTWSTLVVFVLNMVLNPQIQERGKEELVSVLGQDSLPTFADREKLPYVEYIVQETFRWGPVVPLGIPHKSAVDDTYKDYFLPAGSIVIANAYAMNRDEKFYSDPTAFKPERYIAKEEGGLGEPYPTGHFGFGRRVCPGNLLGAASVWMSIATMLATLKFSKAKDPEGNEITPDPEWTTGLTSHPERFACSVEPLSPNIDKEAWKWALSYYNDTIGVNFNLMSGNAAPNTAILERRDLMAKLSREVPNKEFNICLVGSGGVGTIAALVLENSGRANVTAVLRSSYDIVNEKGWDIESVDHGPRDGWRPSRVVPSISDATFGPSQSTTFRGPLPTGASTPMEPAKERYDFIVICTKQLPEQHSIAEMIAPLVTPSLTSIVLIQNGLNIHLPFISAFPTNVTMSAVSMIGSFTAPPNKIKHIGPDILQIGAHYHPGVPDSISLERTQTFIAMYSAGGAASCTLASDMPKARYAKILWNGTFNTICALMLMNVGEVQRSGAREKLVIPIMHELQAVAKADGHELEAELVREMAFRSPESSRWRPSMLLDREYGRPMEYEAILGDPIRRAAELGVQVPIMTTVYELLKLASWKIDNPTEAAEPSIA</sequence>
<dbReference type="InterPro" id="IPR017972">
    <property type="entry name" value="Cyt_P450_CS"/>
</dbReference>
<keyword evidence="5" id="KW-0349">Heme</keyword>
<dbReference type="PROSITE" id="PS00086">
    <property type="entry name" value="CYTOCHROME_P450"/>
    <property type="match status" value="1"/>
</dbReference>
<dbReference type="AlphaFoldDB" id="A0A8T9BH41"/>
<keyword evidence="3" id="KW-0560">Oxidoreductase</keyword>
<dbReference type="EMBL" id="QGMF01000111">
    <property type="protein sequence ID" value="TVY19364.1"/>
    <property type="molecule type" value="Genomic_DNA"/>
</dbReference>
<dbReference type="PRINTS" id="PR00463">
    <property type="entry name" value="EP450I"/>
</dbReference>
<dbReference type="GO" id="GO:0016705">
    <property type="term" value="F:oxidoreductase activity, acting on paired donors, with incorporation or reduction of molecular oxygen"/>
    <property type="evidence" value="ECO:0007669"/>
    <property type="project" value="InterPro"/>
</dbReference>
<dbReference type="InterPro" id="IPR013332">
    <property type="entry name" value="KPR_N"/>
</dbReference>
<dbReference type="Pfam" id="PF08546">
    <property type="entry name" value="ApbA_C"/>
    <property type="match status" value="1"/>
</dbReference>
<feature type="domain" description="Ketopantoate reductase N-terminal" evidence="7">
    <location>
        <begin position="565"/>
        <end position="741"/>
    </location>
</feature>
<feature type="binding site" description="axial binding residue" evidence="5">
    <location>
        <position position="449"/>
    </location>
    <ligand>
        <name>heme</name>
        <dbReference type="ChEBI" id="CHEBI:30413"/>
    </ligand>
    <ligandPart>
        <name>Fe</name>
        <dbReference type="ChEBI" id="CHEBI:18248"/>
    </ligandPart>
</feature>
<keyword evidence="9" id="KW-0503">Monooxygenase</keyword>
<comment type="caution">
    <text evidence="9">The sequence shown here is derived from an EMBL/GenBank/DDBJ whole genome shotgun (WGS) entry which is preliminary data.</text>
</comment>
<dbReference type="Gene3D" id="1.10.1040.10">
    <property type="entry name" value="N-(1-d-carboxylethyl)-l-norvaline Dehydrogenase, domain 2"/>
    <property type="match status" value="1"/>
</dbReference>
<feature type="signal peptide" evidence="6">
    <location>
        <begin position="1"/>
        <end position="26"/>
    </location>
</feature>
<feature type="domain" description="Ketopantoate reductase C-terminal" evidence="8">
    <location>
        <begin position="778"/>
        <end position="897"/>
    </location>
</feature>
<dbReference type="SUPFAM" id="SSF48179">
    <property type="entry name" value="6-phosphogluconate dehydrogenase C-terminal domain-like"/>
    <property type="match status" value="1"/>
</dbReference>
<dbReference type="SUPFAM" id="SSF48264">
    <property type="entry name" value="Cytochrome P450"/>
    <property type="match status" value="1"/>
</dbReference>
<keyword evidence="6" id="KW-0732">Signal</keyword>
<evidence type="ECO:0000259" key="7">
    <source>
        <dbReference type="Pfam" id="PF02558"/>
    </source>
</evidence>
<dbReference type="FunFam" id="1.10.1040.10:FF:000017">
    <property type="entry name" value="2-dehydropantoate 2-reductase"/>
    <property type="match status" value="1"/>
</dbReference>
<protein>
    <submittedName>
        <fullName evidence="9">Cytochrome P450 monooxygenase psiH</fullName>
    </submittedName>
</protein>
<dbReference type="PANTHER" id="PTHR46300">
    <property type="entry name" value="P450, PUTATIVE (EUROFUNG)-RELATED-RELATED"/>
    <property type="match status" value="1"/>
</dbReference>
<comment type="cofactor">
    <cofactor evidence="5">
        <name>heme</name>
        <dbReference type="ChEBI" id="CHEBI:30413"/>
    </cofactor>
</comment>
<gene>
    <name evidence="9" type="primary">psiH_0</name>
    <name evidence="9" type="ORF">LARI1_G003443</name>
</gene>
<evidence type="ECO:0000256" key="6">
    <source>
        <dbReference type="SAM" id="SignalP"/>
    </source>
</evidence>
<dbReference type="OrthoDB" id="3609at2759"/>
<dbReference type="InterPro" id="IPR001128">
    <property type="entry name" value="Cyt_P450"/>
</dbReference>
<name>A0A8T9BH41_9HELO</name>
<evidence type="ECO:0000256" key="1">
    <source>
        <dbReference type="ARBA" id="ARBA00010617"/>
    </source>
</evidence>
<dbReference type="GO" id="GO:0005506">
    <property type="term" value="F:iron ion binding"/>
    <property type="evidence" value="ECO:0007669"/>
    <property type="project" value="InterPro"/>
</dbReference>
<evidence type="ECO:0000313" key="9">
    <source>
        <dbReference type="EMBL" id="TVY19364.1"/>
    </source>
</evidence>
<dbReference type="Pfam" id="PF00067">
    <property type="entry name" value="p450"/>
    <property type="match status" value="1"/>
</dbReference>
<dbReference type="InterPro" id="IPR013752">
    <property type="entry name" value="KPA_reductase"/>
</dbReference>
<dbReference type="Proteomes" id="UP000469559">
    <property type="component" value="Unassembled WGS sequence"/>
</dbReference>
<dbReference type="PANTHER" id="PTHR46300:SF5">
    <property type="entry name" value="CYTOCHROME P450"/>
    <property type="match status" value="1"/>
</dbReference>
<evidence type="ECO:0000256" key="2">
    <source>
        <dbReference type="ARBA" id="ARBA00022723"/>
    </source>
</evidence>
<feature type="chain" id="PRO_5035932205" evidence="6">
    <location>
        <begin position="27"/>
        <end position="914"/>
    </location>
</feature>
<dbReference type="GO" id="GO:0020037">
    <property type="term" value="F:heme binding"/>
    <property type="evidence" value="ECO:0007669"/>
    <property type="project" value="InterPro"/>
</dbReference>
<dbReference type="Gene3D" id="3.40.50.720">
    <property type="entry name" value="NAD(P)-binding Rossmann-like Domain"/>
    <property type="match status" value="1"/>
</dbReference>
<comment type="similarity">
    <text evidence="1">Belongs to the cytochrome P450 family.</text>
</comment>
<evidence type="ECO:0000259" key="8">
    <source>
        <dbReference type="Pfam" id="PF08546"/>
    </source>
</evidence>
<dbReference type="CDD" id="cd11065">
    <property type="entry name" value="CYP64-like"/>
    <property type="match status" value="1"/>
</dbReference>
<evidence type="ECO:0000256" key="4">
    <source>
        <dbReference type="ARBA" id="ARBA00023004"/>
    </source>
</evidence>
<keyword evidence="10" id="KW-1185">Reference proteome</keyword>
<dbReference type="InterPro" id="IPR050364">
    <property type="entry name" value="Cytochrome_P450_fung"/>
</dbReference>
<proteinExistence type="inferred from homology"/>
<dbReference type="InterPro" id="IPR013328">
    <property type="entry name" value="6PGD_dom2"/>
</dbReference>
<dbReference type="GO" id="GO:0004497">
    <property type="term" value="F:monooxygenase activity"/>
    <property type="evidence" value="ECO:0007669"/>
    <property type="project" value="UniProtKB-KW"/>
</dbReference>
<dbReference type="InterPro" id="IPR008927">
    <property type="entry name" value="6-PGluconate_DH-like_C_sf"/>
</dbReference>
<evidence type="ECO:0000313" key="10">
    <source>
        <dbReference type="Proteomes" id="UP000469559"/>
    </source>
</evidence>
<evidence type="ECO:0000256" key="5">
    <source>
        <dbReference type="PIRSR" id="PIRSR602401-1"/>
    </source>
</evidence>
<dbReference type="InterPro" id="IPR002401">
    <property type="entry name" value="Cyt_P450_E_grp-I"/>
</dbReference>
<evidence type="ECO:0000256" key="3">
    <source>
        <dbReference type="ARBA" id="ARBA00023002"/>
    </source>
</evidence>
<dbReference type="InterPro" id="IPR036396">
    <property type="entry name" value="Cyt_P450_sf"/>
</dbReference>
<accession>A0A8T9BH41</accession>
<keyword evidence="4 5" id="KW-0408">Iron</keyword>
<dbReference type="Pfam" id="PF02558">
    <property type="entry name" value="ApbA"/>
    <property type="match status" value="1"/>
</dbReference>
<keyword evidence="2 5" id="KW-0479">Metal-binding</keyword>